<reference evidence="2" key="2">
    <citation type="submission" date="2022-04" db="EMBL/GenBank/DDBJ databases">
        <title>Draft genome sequences of lactic acid bacteria (LAB) strains involved in meat spoilage.</title>
        <authorList>
            <person name="Palevich N."/>
        </authorList>
    </citation>
    <scope>NUCLEOTIDE SEQUENCE</scope>
    <source>
        <strain evidence="2">9-14</strain>
    </source>
</reference>
<dbReference type="GeneID" id="89589235"/>
<dbReference type="EMBL" id="JALRMR010000006">
    <property type="protein sequence ID" value="MDT1974068.1"/>
    <property type="molecule type" value="Genomic_DNA"/>
</dbReference>
<dbReference type="Proteomes" id="UP001249945">
    <property type="component" value="Unassembled WGS sequence"/>
</dbReference>
<reference evidence="3 4" key="1">
    <citation type="journal article" date="2018" name="Int. J. Food Microbiol.">
        <title>Growth of Carnobacterium spp. isolated from chilled vacuum-packaged meat under relevant acidic conditions.</title>
        <authorList>
            <person name="Zhang P."/>
            <person name="Badoni M."/>
            <person name="Ganzle M."/>
            <person name="Yang X."/>
        </authorList>
    </citation>
    <scope>NUCLEOTIDE SEQUENCE [LARGE SCALE GENOMIC DNA]</scope>
    <source>
        <strain evidence="3 4">B2</strain>
    </source>
</reference>
<protein>
    <submittedName>
        <fullName evidence="3">Uncharacterized protein</fullName>
    </submittedName>
</protein>
<evidence type="ECO:0000313" key="4">
    <source>
        <dbReference type="Proteomes" id="UP000297938"/>
    </source>
</evidence>
<organism evidence="3 4">
    <name type="scientific">Carnobacterium divergens</name>
    <name type="common">Lactobacillus divergens</name>
    <dbReference type="NCBI Taxonomy" id="2748"/>
    <lineage>
        <taxon>Bacteria</taxon>
        <taxon>Bacillati</taxon>
        <taxon>Bacillota</taxon>
        <taxon>Bacilli</taxon>
        <taxon>Lactobacillales</taxon>
        <taxon>Carnobacteriaceae</taxon>
        <taxon>Carnobacterium</taxon>
    </lineage>
</organism>
<comment type="caution">
    <text evidence="3">The sequence shown here is derived from an EMBL/GenBank/DDBJ whole genome shotgun (WGS) entry which is preliminary data.</text>
</comment>
<dbReference type="OrthoDB" id="2454584at2"/>
<dbReference type="STRING" id="2748.CDIV41_40087"/>
<gene>
    <name evidence="3" type="ORF">CKN69_12280</name>
    <name evidence="2" type="ORF">MX635_06590</name>
</gene>
<sequence>MDVWMIVIILLIISVALIVWSFYKKDNGEKVKEEFEELSLQLMQDIYHLKNRVAILENELNITTEETLTSMKIHDVLKNHVVTLYTQGVSLENIASQTQLPVATVQVVVDEYVEHK</sequence>
<evidence type="ECO:0000256" key="1">
    <source>
        <dbReference type="SAM" id="Phobius"/>
    </source>
</evidence>
<dbReference type="AlphaFoldDB" id="A0A2R8A1G8"/>
<proteinExistence type="predicted"/>
<dbReference type="Proteomes" id="UP000297938">
    <property type="component" value="Unassembled WGS sequence"/>
</dbReference>
<name>A0A2R8A1G8_CARDV</name>
<keyword evidence="1" id="KW-0812">Transmembrane</keyword>
<dbReference type="RefSeq" id="WP_034568996.1">
    <property type="nucleotide sequence ID" value="NZ_CBCPJQ010000003.1"/>
</dbReference>
<evidence type="ECO:0000313" key="3">
    <source>
        <dbReference type="EMBL" id="TFJ23671.1"/>
    </source>
</evidence>
<keyword evidence="1" id="KW-1133">Transmembrane helix</keyword>
<evidence type="ECO:0000313" key="2">
    <source>
        <dbReference type="EMBL" id="MDT1974068.1"/>
    </source>
</evidence>
<dbReference type="EMBL" id="NRPP01000018">
    <property type="protein sequence ID" value="TFJ23671.1"/>
    <property type="molecule type" value="Genomic_DNA"/>
</dbReference>
<feature type="transmembrane region" description="Helical" evidence="1">
    <location>
        <begin position="6"/>
        <end position="23"/>
    </location>
</feature>
<dbReference type="KEGG" id="cdj:BFC22_09215"/>
<keyword evidence="1" id="KW-0472">Membrane</keyword>
<accession>A0A2R8A1G8</accession>